<dbReference type="AlphaFoldDB" id="A0A1H8LNA5"/>
<feature type="domain" description="HTH araC/xylS-type" evidence="4">
    <location>
        <begin position="195"/>
        <end position="293"/>
    </location>
</feature>
<dbReference type="InterPro" id="IPR009057">
    <property type="entry name" value="Homeodomain-like_sf"/>
</dbReference>
<keyword evidence="6" id="KW-1185">Reference proteome</keyword>
<dbReference type="InterPro" id="IPR018062">
    <property type="entry name" value="HTH_AraC-typ_CS"/>
</dbReference>
<keyword evidence="2 5" id="KW-0238">DNA-binding</keyword>
<dbReference type="SMART" id="SM00342">
    <property type="entry name" value="HTH_ARAC"/>
    <property type="match status" value="1"/>
</dbReference>
<evidence type="ECO:0000256" key="3">
    <source>
        <dbReference type="ARBA" id="ARBA00023163"/>
    </source>
</evidence>
<evidence type="ECO:0000256" key="2">
    <source>
        <dbReference type="ARBA" id="ARBA00023125"/>
    </source>
</evidence>
<reference evidence="6" key="1">
    <citation type="submission" date="2016-10" db="EMBL/GenBank/DDBJ databases">
        <authorList>
            <person name="Varghese N."/>
            <person name="Submissions S."/>
        </authorList>
    </citation>
    <scope>NUCLEOTIDE SEQUENCE [LARGE SCALE GENOMIC DNA]</scope>
    <source>
        <strain evidence="6">Gh-48</strain>
    </source>
</reference>
<evidence type="ECO:0000313" key="6">
    <source>
        <dbReference type="Proteomes" id="UP000198942"/>
    </source>
</evidence>
<gene>
    <name evidence="5" type="ORF">SAMN05192574_105175</name>
</gene>
<dbReference type="Gene3D" id="1.10.10.60">
    <property type="entry name" value="Homeodomain-like"/>
    <property type="match status" value="1"/>
</dbReference>
<dbReference type="PANTHER" id="PTHR43280">
    <property type="entry name" value="ARAC-FAMILY TRANSCRIPTIONAL REGULATOR"/>
    <property type="match status" value="1"/>
</dbReference>
<dbReference type="InterPro" id="IPR018060">
    <property type="entry name" value="HTH_AraC"/>
</dbReference>
<dbReference type="STRING" id="551995.SAMN05192574_105175"/>
<dbReference type="RefSeq" id="WP_091212029.1">
    <property type="nucleotide sequence ID" value="NZ_FOCL01000005.1"/>
</dbReference>
<dbReference type="InterPro" id="IPR037923">
    <property type="entry name" value="HTH-like"/>
</dbReference>
<keyword evidence="1" id="KW-0805">Transcription regulation</keyword>
<dbReference type="GO" id="GO:0043565">
    <property type="term" value="F:sequence-specific DNA binding"/>
    <property type="evidence" value="ECO:0007669"/>
    <property type="project" value="InterPro"/>
</dbReference>
<dbReference type="PROSITE" id="PS00041">
    <property type="entry name" value="HTH_ARAC_FAMILY_1"/>
    <property type="match status" value="1"/>
</dbReference>
<evidence type="ECO:0000256" key="1">
    <source>
        <dbReference type="ARBA" id="ARBA00023015"/>
    </source>
</evidence>
<dbReference type="PROSITE" id="PS01124">
    <property type="entry name" value="HTH_ARAC_FAMILY_2"/>
    <property type="match status" value="1"/>
</dbReference>
<name>A0A1H8LNA5_9SPHI</name>
<organism evidence="5 6">
    <name type="scientific">Mucilaginibacter gossypiicola</name>
    <dbReference type="NCBI Taxonomy" id="551995"/>
    <lineage>
        <taxon>Bacteria</taxon>
        <taxon>Pseudomonadati</taxon>
        <taxon>Bacteroidota</taxon>
        <taxon>Sphingobacteriia</taxon>
        <taxon>Sphingobacteriales</taxon>
        <taxon>Sphingobacteriaceae</taxon>
        <taxon>Mucilaginibacter</taxon>
    </lineage>
</organism>
<keyword evidence="3" id="KW-0804">Transcription</keyword>
<accession>A0A1H8LNA5</accession>
<dbReference type="GO" id="GO:0003700">
    <property type="term" value="F:DNA-binding transcription factor activity"/>
    <property type="evidence" value="ECO:0007669"/>
    <property type="project" value="InterPro"/>
</dbReference>
<dbReference type="Proteomes" id="UP000198942">
    <property type="component" value="Unassembled WGS sequence"/>
</dbReference>
<dbReference type="SUPFAM" id="SSF51215">
    <property type="entry name" value="Regulatory protein AraC"/>
    <property type="match status" value="1"/>
</dbReference>
<dbReference type="EMBL" id="FOCL01000005">
    <property type="protein sequence ID" value="SEO06579.1"/>
    <property type="molecule type" value="Genomic_DNA"/>
</dbReference>
<proteinExistence type="predicted"/>
<dbReference type="Pfam" id="PF12833">
    <property type="entry name" value="HTH_18"/>
    <property type="match status" value="1"/>
</dbReference>
<evidence type="ECO:0000313" key="5">
    <source>
        <dbReference type="EMBL" id="SEO06579.1"/>
    </source>
</evidence>
<protein>
    <submittedName>
        <fullName evidence="5">AraC-type DNA-binding protein</fullName>
    </submittedName>
</protein>
<dbReference type="SUPFAM" id="SSF46689">
    <property type="entry name" value="Homeodomain-like"/>
    <property type="match status" value="1"/>
</dbReference>
<dbReference type="OrthoDB" id="1007667at2"/>
<evidence type="ECO:0000259" key="4">
    <source>
        <dbReference type="PROSITE" id="PS01124"/>
    </source>
</evidence>
<dbReference type="PANTHER" id="PTHR43280:SF32">
    <property type="entry name" value="TRANSCRIPTIONAL REGULATORY PROTEIN"/>
    <property type="match status" value="1"/>
</dbReference>
<sequence>MKTHSVLKYSIKDIIAYRGLDWPNSDEFLYLTEIPLTFEVDFVKPDYYCFGLIDQGQLEININGDLCNLTPNSLLIYRPGQLWKVSNVAEGTTGSFVLFSKKFIESLNENIFSVRNHSFLSQGIPTLIELNDADRKKIRNLFSEIFTLFYHLSNSSWELVARNLTSALIYETDNIVSQYIHAYQVITNKEEELFSRFNHLLADHFKTNRKPEFYASVLCVTTNYLYMVTKKISGHTPTELINKKVINAARYLVSYTLLSFVEIARDLNFNDPFIFSKYFKKGTGYSPMHYRTHTASLTDA</sequence>